<dbReference type="STRING" id="1344416.A0A139AV94"/>
<feature type="signal peptide" evidence="1">
    <location>
        <begin position="1"/>
        <end position="21"/>
    </location>
</feature>
<keyword evidence="1" id="KW-0732">Signal</keyword>
<evidence type="ECO:0000313" key="3">
    <source>
        <dbReference type="Proteomes" id="UP000070544"/>
    </source>
</evidence>
<accession>A0A139AV94</accession>
<dbReference type="OMA" id="AHVWGIQ"/>
<feature type="chain" id="PRO_5007296437" evidence="1">
    <location>
        <begin position="22"/>
        <end position="117"/>
    </location>
</feature>
<dbReference type="Proteomes" id="UP000070544">
    <property type="component" value="Unassembled WGS sequence"/>
</dbReference>
<dbReference type="PANTHER" id="PTHR37849:SF1">
    <property type="entry name" value="YALI0E11605P"/>
    <property type="match status" value="1"/>
</dbReference>
<name>A0A139AV94_GONPJ</name>
<evidence type="ECO:0000313" key="2">
    <source>
        <dbReference type="EMBL" id="KXS20619.1"/>
    </source>
</evidence>
<organism evidence="2 3">
    <name type="scientific">Gonapodya prolifera (strain JEL478)</name>
    <name type="common">Monoblepharis prolifera</name>
    <dbReference type="NCBI Taxonomy" id="1344416"/>
    <lineage>
        <taxon>Eukaryota</taxon>
        <taxon>Fungi</taxon>
        <taxon>Fungi incertae sedis</taxon>
        <taxon>Chytridiomycota</taxon>
        <taxon>Chytridiomycota incertae sedis</taxon>
        <taxon>Monoblepharidomycetes</taxon>
        <taxon>Monoblepharidales</taxon>
        <taxon>Gonapodyaceae</taxon>
        <taxon>Gonapodya</taxon>
    </lineage>
</organism>
<evidence type="ECO:0000256" key="1">
    <source>
        <dbReference type="SAM" id="SignalP"/>
    </source>
</evidence>
<dbReference type="AlphaFoldDB" id="A0A139AV94"/>
<proteinExistence type="predicted"/>
<dbReference type="OrthoDB" id="5331396at2759"/>
<protein>
    <submittedName>
        <fullName evidence="2">Uncharacterized protein</fullName>
    </submittedName>
</protein>
<dbReference type="PANTHER" id="PTHR37849">
    <property type="entry name" value="YALI0E11605P"/>
    <property type="match status" value="1"/>
</dbReference>
<gene>
    <name evidence="2" type="ORF">M427DRAFT_52205</name>
</gene>
<dbReference type="EMBL" id="KQ965735">
    <property type="protein sequence ID" value="KXS20619.1"/>
    <property type="molecule type" value="Genomic_DNA"/>
</dbReference>
<keyword evidence="3" id="KW-1185">Reference proteome</keyword>
<sequence length="117" mass="12634">MAFRGGVLGFFLGVSVAAASGYSYLLSDYNHATGTVVKSVEDLQKSTNKLRDSHLAIDNVAAELKSLRGDAATREELARLRGEVIKAGDSAQSAILALRTELWDLQQDVNLLKAKKQ</sequence>
<reference evidence="2 3" key="1">
    <citation type="journal article" date="2015" name="Genome Biol. Evol.">
        <title>Phylogenomic analyses indicate that early fungi evolved digesting cell walls of algal ancestors of land plants.</title>
        <authorList>
            <person name="Chang Y."/>
            <person name="Wang S."/>
            <person name="Sekimoto S."/>
            <person name="Aerts A.L."/>
            <person name="Choi C."/>
            <person name="Clum A."/>
            <person name="LaButti K.M."/>
            <person name="Lindquist E.A."/>
            <person name="Yee Ngan C."/>
            <person name="Ohm R.A."/>
            <person name="Salamov A.A."/>
            <person name="Grigoriev I.V."/>
            <person name="Spatafora J.W."/>
            <person name="Berbee M.L."/>
        </authorList>
    </citation>
    <scope>NUCLEOTIDE SEQUENCE [LARGE SCALE GENOMIC DNA]</scope>
    <source>
        <strain evidence="2 3">JEL478</strain>
    </source>
</reference>